<reference evidence="3" key="1">
    <citation type="submission" date="2023-03" db="EMBL/GenBank/DDBJ databases">
        <title>Andean soil-derived lignocellulolytic bacterial consortium as a source of novel taxa and putative plastic-active enzymes.</title>
        <authorList>
            <person name="Diaz-Garcia L."/>
            <person name="Chuvochina M."/>
            <person name="Feuerriegel G."/>
            <person name="Bunk B."/>
            <person name="Sproer C."/>
            <person name="Streit W.R."/>
            <person name="Rodriguez L.M."/>
            <person name="Overmann J."/>
            <person name="Jimenez D.J."/>
        </authorList>
    </citation>
    <scope>NUCLEOTIDE SEQUENCE</scope>
    <source>
        <strain evidence="3">MAG 2441</strain>
    </source>
</reference>
<feature type="transmembrane region" description="Helical" evidence="1">
    <location>
        <begin position="35"/>
        <end position="61"/>
    </location>
</feature>
<dbReference type="InterPro" id="IPR000160">
    <property type="entry name" value="GGDEF_dom"/>
</dbReference>
<keyword evidence="3" id="KW-0548">Nucleotidyltransferase</keyword>
<proteinExistence type="predicted"/>
<dbReference type="NCBIfam" id="TIGR00254">
    <property type="entry name" value="GGDEF"/>
    <property type="match status" value="1"/>
</dbReference>
<dbReference type="Proteomes" id="UP001178662">
    <property type="component" value="Chromosome"/>
</dbReference>
<dbReference type="EMBL" id="CP119317">
    <property type="protein sequence ID" value="WEK55398.1"/>
    <property type="molecule type" value="Genomic_DNA"/>
</dbReference>
<keyword evidence="4" id="KW-1185">Reference proteome</keyword>
<dbReference type="SMART" id="SM00091">
    <property type="entry name" value="PAS"/>
    <property type="match status" value="1"/>
</dbReference>
<dbReference type="GO" id="GO:0052621">
    <property type="term" value="F:diguanylate cyclase activity"/>
    <property type="evidence" value="ECO:0007669"/>
    <property type="project" value="UniProtKB-EC"/>
</dbReference>
<dbReference type="GO" id="GO:0005886">
    <property type="term" value="C:plasma membrane"/>
    <property type="evidence" value="ECO:0007669"/>
    <property type="project" value="TreeGrafter"/>
</dbReference>
<dbReference type="Gene3D" id="3.30.70.270">
    <property type="match status" value="1"/>
</dbReference>
<dbReference type="NCBIfam" id="TIGR00229">
    <property type="entry name" value="sensory_box"/>
    <property type="match status" value="1"/>
</dbReference>
<dbReference type="Pfam" id="PF00989">
    <property type="entry name" value="PAS"/>
    <property type="match status" value="1"/>
</dbReference>
<dbReference type="EC" id="2.7.7.65" evidence="3"/>
<dbReference type="SUPFAM" id="SSF55073">
    <property type="entry name" value="Nucleotide cyclase"/>
    <property type="match status" value="1"/>
</dbReference>
<keyword evidence="1" id="KW-0812">Transmembrane</keyword>
<dbReference type="SUPFAM" id="SSF55785">
    <property type="entry name" value="PYP-like sensor domain (PAS domain)"/>
    <property type="match status" value="1"/>
</dbReference>
<dbReference type="Pfam" id="PF00990">
    <property type="entry name" value="GGDEF"/>
    <property type="match status" value="1"/>
</dbReference>
<dbReference type="InterPro" id="IPR013767">
    <property type="entry name" value="PAS_fold"/>
</dbReference>
<dbReference type="InterPro" id="IPR050469">
    <property type="entry name" value="Diguanylate_Cyclase"/>
</dbReference>
<dbReference type="CDD" id="cd00130">
    <property type="entry name" value="PAS"/>
    <property type="match status" value="1"/>
</dbReference>
<dbReference type="PROSITE" id="PS50887">
    <property type="entry name" value="GGDEF"/>
    <property type="match status" value="1"/>
</dbReference>
<dbReference type="CDD" id="cd01949">
    <property type="entry name" value="GGDEF"/>
    <property type="match status" value="1"/>
</dbReference>
<dbReference type="FunFam" id="3.30.70.270:FF:000001">
    <property type="entry name" value="Diguanylate cyclase domain protein"/>
    <property type="match status" value="1"/>
</dbReference>
<feature type="transmembrane region" description="Helical" evidence="1">
    <location>
        <begin position="9"/>
        <end position="29"/>
    </location>
</feature>
<dbReference type="GO" id="GO:0006355">
    <property type="term" value="P:regulation of DNA-templated transcription"/>
    <property type="evidence" value="ECO:0007669"/>
    <property type="project" value="InterPro"/>
</dbReference>
<protein>
    <submittedName>
        <fullName evidence="3">Diguanylate cyclase</fullName>
        <ecNumber evidence="3">2.7.7.65</ecNumber>
    </submittedName>
</protein>
<dbReference type="InterPro" id="IPR029787">
    <property type="entry name" value="Nucleotide_cyclase"/>
</dbReference>
<sequence length="373" mass="42044">MLLRHHGRLLFIYFFSLCLILLISIYNLVSHHNMSVFTIIVSVVAILTVHFMYLVASRALILTGESERRYRNLVERAPDAIAVHQDGIIVFANPACATLMGISDCSQLIGLPMLKFVPHQYKDIVRKRATSAMNDHNVGQLEEQFVRLDGKIIDVEVTAIGIPYMGKPAVLIIVREIGHHKDVERQLTETNAHFRRLSSLDGLTGILNRRTFDEDLLDTWGQLTLNLYPICLIFIDVDNFKEYNDFYGHMAGDLCLQMIAHKLDNEARIIAGNAYRYGGEEFAVVFPALSMLDPMEAADRLRESISSCTIPHHGLGEDAVVTISVGVVSNQWAPYEHQDDFVRAADLALYEAKKQGRNSTVAANQLHFVQEKH</sequence>
<keyword evidence="3" id="KW-0808">Transferase</keyword>
<organism evidence="3 4">
    <name type="scientific">Candidatus Cohnella colombiensis</name>
    <dbReference type="NCBI Taxonomy" id="3121368"/>
    <lineage>
        <taxon>Bacteria</taxon>
        <taxon>Bacillati</taxon>
        <taxon>Bacillota</taxon>
        <taxon>Bacilli</taxon>
        <taxon>Bacillales</taxon>
        <taxon>Paenibacillaceae</taxon>
        <taxon>Cohnella</taxon>
    </lineage>
</organism>
<accession>A0AA95F1Y8</accession>
<keyword evidence="1" id="KW-1133">Transmembrane helix</keyword>
<evidence type="ECO:0000313" key="4">
    <source>
        <dbReference type="Proteomes" id="UP001178662"/>
    </source>
</evidence>
<dbReference type="SMART" id="SM00267">
    <property type="entry name" value="GGDEF"/>
    <property type="match status" value="1"/>
</dbReference>
<feature type="domain" description="GGDEF" evidence="2">
    <location>
        <begin position="228"/>
        <end position="365"/>
    </location>
</feature>
<gene>
    <name evidence="3" type="ORF">P0Y55_04895</name>
</gene>
<dbReference type="Gene3D" id="3.30.450.20">
    <property type="entry name" value="PAS domain"/>
    <property type="match status" value="1"/>
</dbReference>
<dbReference type="InterPro" id="IPR035965">
    <property type="entry name" value="PAS-like_dom_sf"/>
</dbReference>
<dbReference type="PANTHER" id="PTHR45138">
    <property type="entry name" value="REGULATORY COMPONENTS OF SENSORY TRANSDUCTION SYSTEM"/>
    <property type="match status" value="1"/>
</dbReference>
<dbReference type="InterPro" id="IPR000014">
    <property type="entry name" value="PAS"/>
</dbReference>
<dbReference type="AlphaFoldDB" id="A0AA95F1Y8"/>
<dbReference type="PANTHER" id="PTHR45138:SF9">
    <property type="entry name" value="DIGUANYLATE CYCLASE DGCM-RELATED"/>
    <property type="match status" value="1"/>
</dbReference>
<dbReference type="GO" id="GO:0043709">
    <property type="term" value="P:cell adhesion involved in single-species biofilm formation"/>
    <property type="evidence" value="ECO:0007669"/>
    <property type="project" value="TreeGrafter"/>
</dbReference>
<evidence type="ECO:0000313" key="3">
    <source>
        <dbReference type="EMBL" id="WEK55398.1"/>
    </source>
</evidence>
<dbReference type="InterPro" id="IPR043128">
    <property type="entry name" value="Rev_trsase/Diguanyl_cyclase"/>
</dbReference>
<dbReference type="GO" id="GO:1902201">
    <property type="term" value="P:negative regulation of bacterial-type flagellum-dependent cell motility"/>
    <property type="evidence" value="ECO:0007669"/>
    <property type="project" value="TreeGrafter"/>
</dbReference>
<keyword evidence="1" id="KW-0472">Membrane</keyword>
<name>A0AA95F1Y8_9BACL</name>
<evidence type="ECO:0000259" key="2">
    <source>
        <dbReference type="PROSITE" id="PS50887"/>
    </source>
</evidence>
<evidence type="ECO:0000256" key="1">
    <source>
        <dbReference type="SAM" id="Phobius"/>
    </source>
</evidence>